<dbReference type="OrthoDB" id="3014581at2759"/>
<dbReference type="STRING" id="1209931.A0A135URP8"/>
<dbReference type="AlphaFoldDB" id="A0A135URP8"/>
<accession>A0A135URP8</accession>
<sequence length="156" mass="17847">MLGLLGEPTDGTYNVQPRQMNVNEPRIINYDEASFSDEAISMPKDTATTMSYFIRRIQLANIARSVIDSRAPGMPDAEIMNYERVLELDGLFEDAMADFPPFLRPDGPFQRPRRVIYHCRETLCYSVSSRDALEYTGHSCSTINKMPNTSHREKYV</sequence>
<reference evidence="1 2" key="1">
    <citation type="submission" date="2014-02" db="EMBL/GenBank/DDBJ databases">
        <title>The genome sequence of Colletotrichum salicis CBS 607.94.</title>
        <authorList>
            <person name="Baroncelli R."/>
            <person name="Thon M.R."/>
        </authorList>
    </citation>
    <scope>NUCLEOTIDE SEQUENCE [LARGE SCALE GENOMIC DNA]</scope>
    <source>
        <strain evidence="1 2">CBS 607.94</strain>
    </source>
</reference>
<name>A0A135URP8_9PEZI</name>
<dbReference type="CDD" id="cd12148">
    <property type="entry name" value="fungal_TF_MHR"/>
    <property type="match status" value="1"/>
</dbReference>
<organism evidence="1 2">
    <name type="scientific">Colletotrichum salicis</name>
    <dbReference type="NCBI Taxonomy" id="1209931"/>
    <lineage>
        <taxon>Eukaryota</taxon>
        <taxon>Fungi</taxon>
        <taxon>Dikarya</taxon>
        <taxon>Ascomycota</taxon>
        <taxon>Pezizomycotina</taxon>
        <taxon>Sordariomycetes</taxon>
        <taxon>Hypocreomycetidae</taxon>
        <taxon>Glomerellales</taxon>
        <taxon>Glomerellaceae</taxon>
        <taxon>Colletotrichum</taxon>
        <taxon>Colletotrichum acutatum species complex</taxon>
    </lineage>
</organism>
<evidence type="ECO:0000313" key="1">
    <source>
        <dbReference type="EMBL" id="KXH63061.1"/>
    </source>
</evidence>
<dbReference type="EMBL" id="JFFI01001126">
    <property type="protein sequence ID" value="KXH63061.1"/>
    <property type="molecule type" value="Genomic_DNA"/>
</dbReference>
<comment type="caution">
    <text evidence="1">The sequence shown here is derived from an EMBL/GenBank/DDBJ whole genome shotgun (WGS) entry which is preliminary data.</text>
</comment>
<evidence type="ECO:0000313" key="2">
    <source>
        <dbReference type="Proteomes" id="UP000070121"/>
    </source>
</evidence>
<dbReference type="Proteomes" id="UP000070121">
    <property type="component" value="Unassembled WGS sequence"/>
</dbReference>
<proteinExistence type="predicted"/>
<protein>
    <submittedName>
        <fullName evidence="1">Uncharacterized protein</fullName>
    </submittedName>
</protein>
<keyword evidence="2" id="KW-1185">Reference proteome</keyword>
<gene>
    <name evidence="1" type="ORF">CSAL01_11373</name>
</gene>